<dbReference type="InterPro" id="IPR002455">
    <property type="entry name" value="GPCR3_GABA-B"/>
</dbReference>
<feature type="domain" description="G-protein coupled receptors family 3 profile" evidence="11">
    <location>
        <begin position="474"/>
        <end position="725"/>
    </location>
</feature>
<keyword evidence="6" id="KW-0675">Receptor</keyword>
<evidence type="ECO:0000256" key="2">
    <source>
        <dbReference type="ARBA" id="ARBA00022692"/>
    </source>
</evidence>
<evidence type="ECO:0000259" key="11">
    <source>
        <dbReference type="PROSITE" id="PS50259"/>
    </source>
</evidence>
<dbReference type="GO" id="GO:0038039">
    <property type="term" value="C:G protein-coupled receptor heterodimeric complex"/>
    <property type="evidence" value="ECO:0007669"/>
    <property type="project" value="TreeGrafter"/>
</dbReference>
<feature type="transmembrane region" description="Helical" evidence="10">
    <location>
        <begin position="583"/>
        <end position="604"/>
    </location>
</feature>
<feature type="compositionally biased region" description="Polar residues" evidence="9">
    <location>
        <begin position="751"/>
        <end position="781"/>
    </location>
</feature>
<keyword evidence="8" id="KW-0807">Transducer</keyword>
<keyword evidence="3 10" id="KW-1133">Transmembrane helix</keyword>
<dbReference type="GO" id="GO:0004965">
    <property type="term" value="F:G protein-coupled GABA receptor activity"/>
    <property type="evidence" value="ECO:0007669"/>
    <property type="project" value="InterPro"/>
</dbReference>
<dbReference type="VEuPathDB" id="FungiDB:H257_16941"/>
<evidence type="ECO:0000256" key="4">
    <source>
        <dbReference type="ARBA" id="ARBA00023040"/>
    </source>
</evidence>
<keyword evidence="7" id="KW-0325">Glycoprotein</keyword>
<evidence type="ECO:0000256" key="1">
    <source>
        <dbReference type="ARBA" id="ARBA00004141"/>
    </source>
</evidence>
<evidence type="ECO:0000256" key="8">
    <source>
        <dbReference type="ARBA" id="ARBA00023224"/>
    </source>
</evidence>
<feature type="transmembrane region" description="Helical" evidence="10">
    <location>
        <begin position="667"/>
        <end position="692"/>
    </location>
</feature>
<reference evidence="12 13" key="1">
    <citation type="submission" date="2018-08" db="EMBL/GenBank/DDBJ databases">
        <title>Aphanomyces genome sequencing and annotation.</title>
        <authorList>
            <person name="Minardi D."/>
            <person name="Oidtmann B."/>
            <person name="Van Der Giezen M."/>
            <person name="Studholme D.J."/>
        </authorList>
    </citation>
    <scope>NUCLEOTIDE SEQUENCE [LARGE SCALE GENOMIC DNA]</scope>
    <source>
        <strain evidence="12 13">FDL457</strain>
    </source>
</reference>
<dbReference type="VEuPathDB" id="FungiDB:H257_16940"/>
<evidence type="ECO:0000256" key="10">
    <source>
        <dbReference type="SAM" id="Phobius"/>
    </source>
</evidence>
<sequence length="798" mass="87522">VQDLRMTPNVYTATCGFQETVYGMGATVDASTGSIVNQGTVQGTFVAEWGGWPTHEVTSYVNAILLQEVLGYDVSFVYSSGTYSTERMSTMGRGLCTPTHLNPEVWTTSQMTTLKQHANESTMSNIGYWGRSSLGKPCMLVLNMRWAYDPGYLQAIMSNNNVPAYFCFAGDSGLQAYVVETMQNQGAITFYHYEPDMFHIDNAGKFARILWPLPDPAIVVTATGTFGELGYVRPPLYGFVISMIYRYGKNTTNPVSVDYPQENLMKIYSNILRNDDFLSHYVNKLVLTQLDVTTMMADMAKFQASSTEPANFAAACQWVRSNYDTWTSWVDNLPLCDIRHHVTYTINGCNDTIRHVSFQWTRPDPTNVSLPFVCDGGLIELPLEFHTSRSCDWLNGHEIEWTGWVTSYRQPACDGSFYSYTISACSSASTRQVTFAWLLPDAFNLGISSECSGGAPLPSNAVIDCDFVPFSSSAYVGIAVFTAVVLAVLAILTALVLWFRERPIIKRSQWPLLVLMLVGGFFLCATALLGGGAPTPWLCAGRPIAASLGYTMVFGSLLAKSLRVYLVFHQKAMKRVVITVWRALQWFLVVLGIDSCILAAWMVVDFPHPVTVTGPSTDFHGDVDTQQCSSSQFIFPALSMFWKGLVTCGGVYVAFQIRQADSDFQESAWMFASSCIVVVGGGVLLIVTYAATMPATSVFLFQAVLILLCTVAVMTLMLVPKLLKLHAVTPIEVFASRKSTASSSVRLMSSKKQLKLNSQRQSSGSLQAPTSAVRVQSSGASQDLGRDATSVASVASSL</sequence>
<dbReference type="CDD" id="cd15047">
    <property type="entry name" value="7tmC_GABA-B-like"/>
    <property type="match status" value="1"/>
</dbReference>
<organism evidence="12 13">
    <name type="scientific">Aphanomyces astaci</name>
    <name type="common">Crayfish plague agent</name>
    <dbReference type="NCBI Taxonomy" id="112090"/>
    <lineage>
        <taxon>Eukaryota</taxon>
        <taxon>Sar</taxon>
        <taxon>Stramenopiles</taxon>
        <taxon>Oomycota</taxon>
        <taxon>Saprolegniomycetes</taxon>
        <taxon>Saprolegniales</taxon>
        <taxon>Verrucalvaceae</taxon>
        <taxon>Aphanomyces</taxon>
    </lineage>
</organism>
<feature type="transmembrane region" description="Helical" evidence="10">
    <location>
        <begin position="510"/>
        <end position="532"/>
    </location>
</feature>
<dbReference type="PROSITE" id="PS50259">
    <property type="entry name" value="G_PROTEIN_RECEP_F3_4"/>
    <property type="match status" value="1"/>
</dbReference>
<evidence type="ECO:0000256" key="7">
    <source>
        <dbReference type="ARBA" id="ARBA00023180"/>
    </source>
</evidence>
<dbReference type="AlphaFoldDB" id="A0A3R6XC38"/>
<evidence type="ECO:0000256" key="3">
    <source>
        <dbReference type="ARBA" id="ARBA00022989"/>
    </source>
</evidence>
<evidence type="ECO:0000313" key="12">
    <source>
        <dbReference type="EMBL" id="RHZ05460.1"/>
    </source>
</evidence>
<proteinExistence type="predicted"/>
<name>A0A3R6XC38_APHAT</name>
<feature type="non-terminal residue" evidence="12">
    <location>
        <position position="1"/>
    </location>
</feature>
<keyword evidence="5 10" id="KW-0472">Membrane</keyword>
<feature type="transmembrane region" description="Helical" evidence="10">
    <location>
        <begin position="633"/>
        <end position="655"/>
    </location>
</feature>
<feature type="transmembrane region" description="Helical" evidence="10">
    <location>
        <begin position="474"/>
        <end position="498"/>
    </location>
</feature>
<dbReference type="Proteomes" id="UP000286510">
    <property type="component" value="Unassembled WGS sequence"/>
</dbReference>
<keyword evidence="4" id="KW-0297">G-protein coupled receptor</keyword>
<evidence type="ECO:0000313" key="13">
    <source>
        <dbReference type="Proteomes" id="UP000286510"/>
    </source>
</evidence>
<accession>A0A3R6XC38</accession>
<evidence type="ECO:0000256" key="9">
    <source>
        <dbReference type="SAM" id="MobiDB-lite"/>
    </source>
</evidence>
<dbReference type="Pfam" id="PF00003">
    <property type="entry name" value="7tm_3"/>
    <property type="match status" value="1"/>
</dbReference>
<feature type="region of interest" description="Disordered" evidence="9">
    <location>
        <begin position="751"/>
        <end position="798"/>
    </location>
</feature>
<gene>
    <name evidence="12" type="ORF">DYB26_009405</name>
</gene>
<dbReference type="PRINTS" id="PR01176">
    <property type="entry name" value="GABABRECEPTR"/>
</dbReference>
<evidence type="ECO:0000256" key="6">
    <source>
        <dbReference type="ARBA" id="ARBA00023170"/>
    </source>
</evidence>
<comment type="subcellular location">
    <subcellularLocation>
        <location evidence="1">Membrane</location>
        <topology evidence="1">Multi-pass membrane protein</topology>
    </subcellularLocation>
</comment>
<feature type="transmembrane region" description="Helical" evidence="10">
    <location>
        <begin position="698"/>
        <end position="719"/>
    </location>
</feature>
<feature type="transmembrane region" description="Helical" evidence="10">
    <location>
        <begin position="544"/>
        <end position="562"/>
    </location>
</feature>
<protein>
    <recommendedName>
        <fullName evidence="11">G-protein coupled receptors family 3 profile domain-containing protein</fullName>
    </recommendedName>
</protein>
<dbReference type="EMBL" id="QUTF01016954">
    <property type="protein sequence ID" value="RHZ05460.1"/>
    <property type="molecule type" value="Genomic_DNA"/>
</dbReference>
<dbReference type="InterPro" id="IPR017978">
    <property type="entry name" value="GPCR_3_C"/>
</dbReference>
<evidence type="ECO:0000256" key="5">
    <source>
        <dbReference type="ARBA" id="ARBA00023136"/>
    </source>
</evidence>
<keyword evidence="2 10" id="KW-0812">Transmembrane</keyword>
<comment type="caution">
    <text evidence="12">The sequence shown here is derived from an EMBL/GenBank/DDBJ whole genome shotgun (WGS) entry which is preliminary data.</text>
</comment>
<dbReference type="PANTHER" id="PTHR10519">
    <property type="entry name" value="GABA-B RECEPTOR"/>
    <property type="match status" value="1"/>
</dbReference>
<dbReference type="PANTHER" id="PTHR10519:SF20">
    <property type="entry name" value="G-PROTEIN COUPLED RECEPTOR 156-RELATED"/>
    <property type="match status" value="1"/>
</dbReference>